<organism evidence="1 2">
    <name type="scientific">Fusarium oxysporum</name>
    <name type="common">Fusarium vascular wilt</name>
    <dbReference type="NCBI Taxonomy" id="5507"/>
    <lineage>
        <taxon>Eukaryota</taxon>
        <taxon>Fungi</taxon>
        <taxon>Dikarya</taxon>
        <taxon>Ascomycota</taxon>
        <taxon>Pezizomycotina</taxon>
        <taxon>Sordariomycetes</taxon>
        <taxon>Hypocreomycetidae</taxon>
        <taxon>Hypocreales</taxon>
        <taxon>Nectriaceae</taxon>
        <taxon>Fusarium</taxon>
        <taxon>Fusarium oxysporum species complex</taxon>
    </lineage>
</organism>
<protein>
    <submittedName>
        <fullName evidence="1">Uncharacterized protein</fullName>
    </submittedName>
</protein>
<reference evidence="1" key="1">
    <citation type="submission" date="2020-02" db="EMBL/GenBank/DDBJ databases">
        <title>Identification and distribution of gene clusters putatively required for synthesis of sphingolipid metabolism inhibitors in phylogenetically diverse species of the filamentous fungus Fusarium.</title>
        <authorList>
            <person name="Kim H.-S."/>
            <person name="Busman M."/>
            <person name="Brown D.W."/>
            <person name="Divon H."/>
            <person name="Uhlig S."/>
            <person name="Proctor R.H."/>
        </authorList>
    </citation>
    <scope>NUCLEOTIDE SEQUENCE [LARGE SCALE GENOMIC DNA]</scope>
    <source>
        <strain evidence="1">NRRL 39464</strain>
    </source>
</reference>
<dbReference type="EMBL" id="JAAFOW010001449">
    <property type="protein sequence ID" value="KAF5260569.1"/>
    <property type="molecule type" value="Genomic_DNA"/>
</dbReference>
<name>A0A8H5EH50_FUSOX</name>
<comment type="caution">
    <text evidence="1">The sequence shown here is derived from an EMBL/GenBank/DDBJ whole genome shotgun (WGS) entry which is preliminary data.</text>
</comment>
<evidence type="ECO:0000313" key="1">
    <source>
        <dbReference type="EMBL" id="KAF5260569.1"/>
    </source>
</evidence>
<dbReference type="Proteomes" id="UP000558688">
    <property type="component" value="Unassembled WGS sequence"/>
</dbReference>
<evidence type="ECO:0000313" key="2">
    <source>
        <dbReference type="Proteomes" id="UP000558688"/>
    </source>
</evidence>
<proteinExistence type="predicted"/>
<accession>A0A8H5EH50</accession>
<gene>
    <name evidence="1" type="ORF">FOXYS1_8762</name>
</gene>
<dbReference type="AlphaFoldDB" id="A0A8H5EH50"/>
<sequence>MLTAKRALWKFGPELGKTEIKIKRALTMESQDARMFGNFLIKSPYPRSTVKVIFGDNSIYWISVDLLERYPKCRLSYDAHRGAVKLNWLNKTQTAAFVGYLRNGTWTSRKPEDWDGSPHYYNRIQHCLSVHGLALDYEMVELARLTFEDFTKMADRLSIFGLVEMLREANWTLQSNQTALAEYFTQRVSMSEETITEAQIASFKSETSASRTFANIALGEMGEMKHKLQQYEEKYGPL</sequence>